<feature type="binding site" evidence="8">
    <location>
        <position position="547"/>
    </location>
    <ligand>
        <name>substrate</name>
    </ligand>
</feature>
<dbReference type="Pfam" id="PF02769">
    <property type="entry name" value="AIRS_C"/>
    <property type="match status" value="2"/>
</dbReference>
<evidence type="ECO:0000259" key="9">
    <source>
        <dbReference type="Pfam" id="PF00586"/>
    </source>
</evidence>
<feature type="binding site" evidence="8">
    <location>
        <position position="545"/>
    </location>
    <ligand>
        <name>Mg(2+)</name>
        <dbReference type="ChEBI" id="CHEBI:18420"/>
        <label>1</label>
    </ligand>
</feature>
<reference evidence="12 13" key="1">
    <citation type="submission" date="2016-08" db="EMBL/GenBank/DDBJ databases">
        <title>Identification and validation of antigenic proteins from Pajaroellobacter abortibovis using de-novo genome sequence assembly and reverse vaccinology.</title>
        <authorList>
            <person name="Welly B.T."/>
            <person name="Miller M.R."/>
            <person name="Stott J.L."/>
            <person name="Blanchard M.T."/>
            <person name="Islas-Trejo A.D."/>
            <person name="O'Rourke S.M."/>
            <person name="Young A.E."/>
            <person name="Medrano J.F."/>
            <person name="Van Eenennaam A.L."/>
        </authorList>
    </citation>
    <scope>NUCLEOTIDE SEQUENCE [LARGE SCALE GENOMIC DNA]</scope>
    <source>
        <strain evidence="12 13">BTF92-0548A/99-0131</strain>
    </source>
</reference>
<protein>
    <recommendedName>
        <fullName evidence="8">Phosphoribosylformylglycinamidine synthase subunit PurL</fullName>
        <shortName evidence="8">FGAM synthase</shortName>
        <ecNumber evidence="8">6.3.5.3</ecNumber>
    </recommendedName>
    <alternativeName>
        <fullName evidence="8">Formylglycinamide ribonucleotide amidotransferase subunit II</fullName>
        <shortName evidence="8">FGAR amidotransferase II</shortName>
        <shortName evidence="8">FGAR-AT II</shortName>
    </alternativeName>
    <alternativeName>
        <fullName evidence="8">Glutamine amidotransferase PurL</fullName>
    </alternativeName>
    <alternativeName>
        <fullName evidence="8">Phosphoribosylformylglycinamidine synthase subunit II</fullName>
    </alternativeName>
</protein>
<dbReference type="PANTHER" id="PTHR43555:SF1">
    <property type="entry name" value="PHOSPHORIBOSYLFORMYLGLYCINAMIDINE SYNTHASE SUBUNIT PURL"/>
    <property type="match status" value="1"/>
</dbReference>
<feature type="active site" evidence="8">
    <location>
        <position position="42"/>
    </location>
</feature>
<keyword evidence="6 8" id="KW-0067">ATP-binding</keyword>
<keyword evidence="1 8" id="KW-0963">Cytoplasm</keyword>
<gene>
    <name evidence="8" type="primary">purL</name>
    <name evidence="12" type="ORF">BCY86_07180</name>
</gene>
<dbReference type="InterPro" id="IPR010074">
    <property type="entry name" value="PRibForGlyAmidine_synth_PurL"/>
</dbReference>
<feature type="binding site" evidence="8">
    <location>
        <begin position="305"/>
        <end position="307"/>
    </location>
    <ligand>
        <name>substrate</name>
    </ligand>
</feature>
<dbReference type="InterPro" id="IPR036676">
    <property type="entry name" value="PurM-like_C_sf"/>
</dbReference>
<comment type="pathway">
    <text evidence="8">Purine metabolism; IMP biosynthesis via de novo pathway; 5-amino-1-(5-phospho-D-ribosyl)imidazole from N(2)-formyl-N(1)-(5-phospho-D-ribosyl)glycinamide: step 1/2.</text>
</comment>
<feature type="binding site" evidence="8">
    <location>
        <position position="261"/>
    </location>
    <ligand>
        <name>Mg(2+)</name>
        <dbReference type="ChEBI" id="CHEBI:18420"/>
        <label>2</label>
    </ligand>
</feature>
<keyword evidence="4 8" id="KW-0547">Nucleotide-binding</keyword>
<dbReference type="UniPathway" id="UPA00074">
    <property type="reaction ID" value="UER00128"/>
</dbReference>
<feature type="binding site" evidence="8">
    <location>
        <position position="84"/>
    </location>
    <ligand>
        <name>ATP</name>
        <dbReference type="ChEBI" id="CHEBI:30616"/>
    </ligand>
</feature>
<comment type="subcellular location">
    <subcellularLocation>
        <location evidence="8">Cytoplasm</location>
    </subcellularLocation>
</comment>
<dbReference type="SUPFAM" id="SSF56042">
    <property type="entry name" value="PurM C-terminal domain-like"/>
    <property type="match status" value="2"/>
</dbReference>
<evidence type="ECO:0000256" key="5">
    <source>
        <dbReference type="ARBA" id="ARBA00022755"/>
    </source>
</evidence>
<dbReference type="NCBIfam" id="TIGR01736">
    <property type="entry name" value="FGAM_synth_II"/>
    <property type="match status" value="1"/>
</dbReference>
<feature type="domain" description="PurM-like C-terminal" evidence="10">
    <location>
        <begin position="582"/>
        <end position="735"/>
    </location>
</feature>
<evidence type="ECO:0000256" key="3">
    <source>
        <dbReference type="ARBA" id="ARBA00022723"/>
    </source>
</evidence>
<name>A0A1L6MZX1_9BACT</name>
<dbReference type="Gene3D" id="3.90.650.10">
    <property type="entry name" value="PurM-like C-terminal domain"/>
    <property type="match status" value="2"/>
</dbReference>
<feature type="binding site" evidence="8">
    <location>
        <position position="45"/>
    </location>
    <ligand>
        <name>ATP</name>
        <dbReference type="ChEBI" id="CHEBI:30616"/>
    </ligand>
</feature>
<dbReference type="EMBL" id="CP016908">
    <property type="protein sequence ID" value="APS00948.1"/>
    <property type="molecule type" value="Genomic_DNA"/>
</dbReference>
<dbReference type="FunFam" id="3.30.1330.10:FF:000004">
    <property type="entry name" value="Phosphoribosylformylglycinamidine synthase subunit PurL"/>
    <property type="match status" value="1"/>
</dbReference>
<evidence type="ECO:0000256" key="2">
    <source>
        <dbReference type="ARBA" id="ARBA00022598"/>
    </source>
</evidence>
<comment type="function">
    <text evidence="8">Part of the phosphoribosylformylglycinamidine synthase complex involved in the purines biosynthetic pathway. Catalyzes the ATP-dependent conversion of formylglycinamide ribonucleotide (FGAR) and glutamine to yield formylglycinamidine ribonucleotide (FGAM) and glutamate. The FGAM synthase complex is composed of three subunits. PurQ produces an ammonia molecule by converting glutamine to glutamate. PurL transfers the ammonia molecule to FGAR to form FGAM in an ATP-dependent manner. PurS interacts with PurQ and PurL and is thought to assist in the transfer of the ammonia molecule from PurQ to PurL.</text>
</comment>
<dbReference type="InterPro" id="IPR010918">
    <property type="entry name" value="PurM-like_C_dom"/>
</dbReference>
<dbReference type="PANTHER" id="PTHR43555">
    <property type="entry name" value="PHOSPHORIBOSYLFORMYLGLYCINAMIDINE SYNTHASE SUBUNIT PURL"/>
    <property type="match status" value="1"/>
</dbReference>
<dbReference type="Proteomes" id="UP000185544">
    <property type="component" value="Chromosome"/>
</dbReference>
<evidence type="ECO:0000313" key="13">
    <source>
        <dbReference type="Proteomes" id="UP000185544"/>
    </source>
</evidence>
<comment type="catalytic activity">
    <reaction evidence="8">
        <text>N(2)-formyl-N(1)-(5-phospho-beta-D-ribosyl)glycinamide + L-glutamine + ATP + H2O = 2-formamido-N(1)-(5-O-phospho-beta-D-ribosyl)acetamidine + L-glutamate + ADP + phosphate + H(+)</text>
        <dbReference type="Rhea" id="RHEA:17129"/>
        <dbReference type="ChEBI" id="CHEBI:15377"/>
        <dbReference type="ChEBI" id="CHEBI:15378"/>
        <dbReference type="ChEBI" id="CHEBI:29985"/>
        <dbReference type="ChEBI" id="CHEBI:30616"/>
        <dbReference type="ChEBI" id="CHEBI:43474"/>
        <dbReference type="ChEBI" id="CHEBI:58359"/>
        <dbReference type="ChEBI" id="CHEBI:147286"/>
        <dbReference type="ChEBI" id="CHEBI:147287"/>
        <dbReference type="ChEBI" id="CHEBI:456216"/>
        <dbReference type="EC" id="6.3.5.3"/>
    </reaction>
</comment>
<dbReference type="STRING" id="1882918.BCY86_07180"/>
<feature type="binding site" evidence="8">
    <location>
        <position position="109"/>
    </location>
    <ligand>
        <name>substrate</name>
    </ligand>
</feature>
<organism evidence="12 13">
    <name type="scientific">Pajaroellobacter abortibovis</name>
    <dbReference type="NCBI Taxonomy" id="1882918"/>
    <lineage>
        <taxon>Bacteria</taxon>
        <taxon>Pseudomonadati</taxon>
        <taxon>Myxococcota</taxon>
        <taxon>Polyangia</taxon>
        <taxon>Polyangiales</taxon>
        <taxon>Polyangiaceae</taxon>
    </lineage>
</organism>
<dbReference type="CDD" id="cd02204">
    <property type="entry name" value="PurL_repeat2"/>
    <property type="match status" value="1"/>
</dbReference>
<dbReference type="NCBIfam" id="NF002290">
    <property type="entry name" value="PRK01213.1"/>
    <property type="match status" value="1"/>
</dbReference>
<dbReference type="Pfam" id="PF00586">
    <property type="entry name" value="AIRS"/>
    <property type="match status" value="2"/>
</dbReference>
<comment type="similarity">
    <text evidence="8">Belongs to the FGAMS family.</text>
</comment>
<feature type="binding site" evidence="8">
    <location>
        <position position="110"/>
    </location>
    <ligand>
        <name>Mg(2+)</name>
        <dbReference type="ChEBI" id="CHEBI:18420"/>
        <label>2</label>
    </ligand>
</feature>
<dbReference type="GO" id="GO:0000287">
    <property type="term" value="F:magnesium ion binding"/>
    <property type="evidence" value="ECO:0007669"/>
    <property type="project" value="UniProtKB-UniRule"/>
</dbReference>
<dbReference type="PIRSF" id="PIRSF001587">
    <property type="entry name" value="FGAM_synthase_II"/>
    <property type="match status" value="1"/>
</dbReference>
<keyword evidence="7 8" id="KW-0460">Magnesium</keyword>
<evidence type="ECO:0000259" key="11">
    <source>
        <dbReference type="Pfam" id="PF18072"/>
    </source>
</evidence>
<evidence type="ECO:0000256" key="4">
    <source>
        <dbReference type="ARBA" id="ARBA00022741"/>
    </source>
</evidence>
<feature type="domain" description="PurM-like C-terminal" evidence="10">
    <location>
        <begin position="195"/>
        <end position="345"/>
    </location>
</feature>
<comment type="caution">
    <text evidence="8">Lacks conserved residue(s) required for the propagation of feature annotation.</text>
</comment>
<feature type="binding site" evidence="8">
    <location>
        <position position="544"/>
    </location>
    <ligand>
        <name>ATP</name>
        <dbReference type="ChEBI" id="CHEBI:30616"/>
    </ligand>
</feature>
<feature type="domain" description="PurM-like N-terminal" evidence="9">
    <location>
        <begin position="67"/>
        <end position="182"/>
    </location>
</feature>
<dbReference type="EC" id="6.3.5.3" evidence="8"/>
<accession>A0A1L6MZX1</accession>
<dbReference type="SUPFAM" id="SSF55326">
    <property type="entry name" value="PurM N-terminal domain-like"/>
    <property type="match status" value="2"/>
</dbReference>
<evidence type="ECO:0000259" key="10">
    <source>
        <dbReference type="Pfam" id="PF02769"/>
    </source>
</evidence>
<keyword evidence="13" id="KW-1185">Reference proteome</keyword>
<dbReference type="GO" id="GO:0006189">
    <property type="term" value="P:'de novo' IMP biosynthetic process"/>
    <property type="evidence" value="ECO:0007669"/>
    <property type="project" value="UniProtKB-UniRule"/>
</dbReference>
<feature type="active site" description="Proton acceptor" evidence="8">
    <location>
        <position position="88"/>
    </location>
</feature>
<dbReference type="GO" id="GO:0004642">
    <property type="term" value="F:phosphoribosylformylglycinamidine synthase activity"/>
    <property type="evidence" value="ECO:0007669"/>
    <property type="project" value="UniProtKB-UniRule"/>
</dbReference>
<evidence type="ECO:0000256" key="6">
    <source>
        <dbReference type="ARBA" id="ARBA00022840"/>
    </source>
</evidence>
<feature type="binding site" evidence="8">
    <location>
        <begin position="87"/>
        <end position="90"/>
    </location>
    <ligand>
        <name>substrate</name>
    </ligand>
</feature>
<feature type="domain" description="PurM-like N-terminal" evidence="9">
    <location>
        <begin position="446"/>
        <end position="568"/>
    </location>
</feature>
<dbReference type="InterPro" id="IPR041609">
    <property type="entry name" value="PurL_linker"/>
</dbReference>
<evidence type="ECO:0000256" key="1">
    <source>
        <dbReference type="ARBA" id="ARBA00022490"/>
    </source>
</evidence>
<keyword evidence="2 8" id="KW-0436">Ligase</keyword>
<dbReference type="Pfam" id="PF18072">
    <property type="entry name" value="FGAR-AT_linker"/>
    <property type="match status" value="1"/>
</dbReference>
<dbReference type="GO" id="GO:0005737">
    <property type="term" value="C:cytoplasm"/>
    <property type="evidence" value="ECO:0007669"/>
    <property type="project" value="UniProtKB-SubCell"/>
</dbReference>
<evidence type="ECO:0000256" key="7">
    <source>
        <dbReference type="ARBA" id="ARBA00022842"/>
    </source>
</evidence>
<dbReference type="InterPro" id="IPR036921">
    <property type="entry name" value="PurM-like_N_sf"/>
</dbReference>
<dbReference type="AlphaFoldDB" id="A0A1L6MZX1"/>
<dbReference type="HAMAP" id="MF_00420">
    <property type="entry name" value="PurL_2"/>
    <property type="match status" value="1"/>
</dbReference>
<proteinExistence type="inferred from homology"/>
<evidence type="ECO:0000256" key="8">
    <source>
        <dbReference type="HAMAP-Rule" id="MF_00420"/>
    </source>
</evidence>
<feature type="domain" description="Phosphoribosylformylglycinamidine synthase linker" evidence="11">
    <location>
        <begin position="9"/>
        <end position="46"/>
    </location>
</feature>
<keyword evidence="3 8" id="KW-0479">Metal-binding</keyword>
<feature type="binding site" evidence="8">
    <location>
        <position position="233"/>
    </location>
    <ligand>
        <name>substrate</name>
    </ligand>
</feature>
<dbReference type="CDD" id="cd02203">
    <property type="entry name" value="PurL_repeat1"/>
    <property type="match status" value="1"/>
</dbReference>
<dbReference type="InterPro" id="IPR016188">
    <property type="entry name" value="PurM-like_N"/>
</dbReference>
<sequence>MTPTLLRHYKLSEQEYSRIQELLGRDPTYTELGVFSAMWSEHCAYKSSRVHLRKLPTQGARVLQGPGENAGIVDIGDGFAVVFKIESHNHPSFIEPYQGAATGVGGILRDIWTMGARPFALLNSLRFGSLEHPQTRHFLTEVVSGIGGYGNCIGIPTVGGEVQFDAQYEKNILVNAFACGIIRSDRIFYGRANGVGNPILHVGAKTGRDGIHGAIMASDRFSKDSQNHRTTVQVGDPFLGKLLLEACLELFEAELLEGIQDMGAAGLISSSVEMAERAGTGIELDLDQIPRRAAQMAPYELLLSESQERMLLVTKPGCVEQVIAICHRWGLDAAVIGQVTDTKRWVVKATPGFDPLSDSKSSIPPSIVCDLPIDVLTTKAPVYHRPYVPSVPPISIDHQMLSIPTDWEKEFLDMCGSPNGCSRQWIWQQYDHIVGGGTILRPGSSAAVMRVICCTQNGEKIDKWIAFSVDGNGRHCALSPRQGARMAVAEACRNLVCSGAEPIGITNGLNFGNPEQPEVMGQFVETIEGMREACEVLSIPIVSGNVSFYNDTDGCPIPPTPIIGAVGQLRSSEDCVNTWFKEPGDVIVLLGTPPQEYRGKGPRGLDGSEYLARKGERSLNIPPTIDLALEARLQRLILELARAGLLHSAQDLSEGGLALALAECCTSAPVYQQDYGARIDLDAPATPIELISLLFGEEPSRILVSIPPNHLKRVLTSAHAAGIPTTELGVVGGSSLSIVLVEPHSHSLPLIHLPLSSIRHTREASLPPPP</sequence>
<dbReference type="GO" id="GO:0005524">
    <property type="term" value="F:ATP binding"/>
    <property type="evidence" value="ECO:0007669"/>
    <property type="project" value="UniProtKB-UniRule"/>
</dbReference>
<feature type="binding site" evidence="8">
    <location>
        <position position="86"/>
    </location>
    <ligand>
        <name>Mg(2+)</name>
        <dbReference type="ChEBI" id="CHEBI:18420"/>
        <label>1</label>
    </ligand>
</feature>
<feature type="binding site" evidence="8">
    <location>
        <position position="507"/>
    </location>
    <ligand>
        <name>ATP</name>
        <dbReference type="ChEBI" id="CHEBI:30616"/>
    </ligand>
</feature>
<comment type="subunit">
    <text evidence="8">Monomer. Part of the FGAM synthase complex composed of 1 PurL, 1 PurQ and 2 PurS subunits.</text>
</comment>
<dbReference type="KEGG" id="pabo:BCY86_07180"/>
<dbReference type="Gene3D" id="3.30.1330.10">
    <property type="entry name" value="PurM-like, N-terminal domain"/>
    <property type="match status" value="2"/>
</dbReference>
<evidence type="ECO:0000313" key="12">
    <source>
        <dbReference type="EMBL" id="APS00948.1"/>
    </source>
</evidence>
<keyword evidence="5 8" id="KW-0658">Purine biosynthesis</keyword>